<gene>
    <name evidence="3" type="ORF">METBIDRAFT_218059</name>
</gene>
<dbReference type="OrthoDB" id="4052563at2759"/>
<dbReference type="Gene3D" id="1.20.5.1700">
    <property type="match status" value="1"/>
</dbReference>
<keyword evidence="4" id="KW-1185">Reference proteome</keyword>
<dbReference type="GeneID" id="30028084"/>
<feature type="coiled-coil region" evidence="1">
    <location>
        <begin position="603"/>
        <end position="662"/>
    </location>
</feature>
<comment type="caution">
    <text evidence="3">The sequence shown here is derived from an EMBL/GenBank/DDBJ whole genome shotgun (WGS) entry which is preliminary data.</text>
</comment>
<feature type="region of interest" description="Disordered" evidence="2">
    <location>
        <begin position="184"/>
        <end position="205"/>
    </location>
</feature>
<dbReference type="AlphaFoldDB" id="A0A1A0H6J6"/>
<dbReference type="EMBL" id="LXTC01000006">
    <property type="protein sequence ID" value="OBA19656.1"/>
    <property type="molecule type" value="Genomic_DNA"/>
</dbReference>
<keyword evidence="1" id="KW-0175">Coiled coil</keyword>
<protein>
    <recommendedName>
        <fullName evidence="5">Mto2p-binding domain-containing protein</fullName>
    </recommendedName>
</protein>
<feature type="coiled-coil region" evidence="1">
    <location>
        <begin position="822"/>
        <end position="849"/>
    </location>
</feature>
<evidence type="ECO:0008006" key="5">
    <source>
        <dbReference type="Google" id="ProtNLM"/>
    </source>
</evidence>
<organism evidence="3 4">
    <name type="scientific">Metschnikowia bicuspidata var. bicuspidata NRRL YB-4993</name>
    <dbReference type="NCBI Taxonomy" id="869754"/>
    <lineage>
        <taxon>Eukaryota</taxon>
        <taxon>Fungi</taxon>
        <taxon>Dikarya</taxon>
        <taxon>Ascomycota</taxon>
        <taxon>Saccharomycotina</taxon>
        <taxon>Pichiomycetes</taxon>
        <taxon>Metschnikowiaceae</taxon>
        <taxon>Metschnikowia</taxon>
    </lineage>
</organism>
<proteinExistence type="predicted"/>
<dbReference type="STRING" id="869754.A0A1A0H6J6"/>
<dbReference type="Proteomes" id="UP000092555">
    <property type="component" value="Unassembled WGS sequence"/>
</dbReference>
<evidence type="ECO:0000313" key="3">
    <source>
        <dbReference type="EMBL" id="OBA19656.1"/>
    </source>
</evidence>
<name>A0A1A0H6J6_9ASCO</name>
<dbReference type="RefSeq" id="XP_018710184.1">
    <property type="nucleotide sequence ID" value="XM_018855108.1"/>
</dbReference>
<evidence type="ECO:0000256" key="2">
    <source>
        <dbReference type="SAM" id="MobiDB-lite"/>
    </source>
</evidence>
<accession>A0A1A0H6J6</accession>
<sequence length="898" mass="102627">MYTLFGKSSTRGSLLSQTITQGEHQNFNHYSKLPPTPHDQFVRGARSLYSEFIKNILTTLTILISITHEMLHSLEHTQNTTLDNVSLVPDGPVPFENLEYTANSSLFISHPNEILRIEELTSNKNSVFETSGASSGGAEQECSQANSDDFSLIFTPLEKLNATDKLDSSGSSFHDGLRDLELSEHETDPKHTDEADLPHSQEGDNEHLSISHKEHALNCFELPSSHPHRKPSKRIHSPHQTPLKHLERSIQVSPSPFLELEDGSECQSSSLIDDTQAQFDLDINIDEYKINVGQRRGSPWRNFRSTNLHPIPLQQKSVLNKRDFSEANTAGVSSTDRIEDLSKQLTNCKIQLKLYEKFLQDLIDNQSVNVDEVTTLHLYLDRNTGSATNPNSFEPTVMRDAFPEKELIEMANLLEDLYASVEEYQNKWRDADSKISGLNSSMGDFLREVASILQKLGINTASIIDSDACVNPEDYLDRILDLLRKVHTTNPSSAYTPAKSTPVRSRSPSGIEEYRDFSSIRLPIRKQESGLSEFGSMTSTPHKSDLRTIADGSIDIKLQEYQAMIDGLQKEVNELKSQSRMGSVSDLSDHTFYTHRSRDREKMFHLKKEYENLQEAHHELINEHHGYKNSLERTVASLRAQLENLQKDKHNLRSELTGMKCIQRDLEVSVEKQRVLTAEKIKLSYQVESLTQDKVSMQKTLETFSEKFSAVSEKNTPSVDALRKRANHSSDLLDHLFELDVEEFEKLLKSFNKIADDDSLEDPRKKIGLLLQYKGTRILDQPGKAILSMRDAHRAVFQFFSRAVDVIVNDHIRLLLKESELKKSHDLRVAELNTQIRVLEERNRQMSERPEYVHSPRLKLRIEELTSRWKAEREARILENRQAEKRLHELEQEAKTNT</sequence>
<evidence type="ECO:0000313" key="4">
    <source>
        <dbReference type="Proteomes" id="UP000092555"/>
    </source>
</evidence>
<evidence type="ECO:0000256" key="1">
    <source>
        <dbReference type="SAM" id="Coils"/>
    </source>
</evidence>
<reference evidence="3 4" key="1">
    <citation type="submission" date="2016-05" db="EMBL/GenBank/DDBJ databases">
        <title>Comparative genomics of biotechnologically important yeasts.</title>
        <authorList>
            <consortium name="DOE Joint Genome Institute"/>
            <person name="Riley R."/>
            <person name="Haridas S."/>
            <person name="Wolfe K.H."/>
            <person name="Lopes M.R."/>
            <person name="Hittinger C.T."/>
            <person name="Goker M."/>
            <person name="Salamov A."/>
            <person name="Wisecaver J."/>
            <person name="Long T.M."/>
            <person name="Aerts A.L."/>
            <person name="Barry K."/>
            <person name="Choi C."/>
            <person name="Clum A."/>
            <person name="Coughlan A.Y."/>
            <person name="Deshpande S."/>
            <person name="Douglass A.P."/>
            <person name="Hanson S.J."/>
            <person name="Klenk H.-P."/>
            <person name="LaButti K."/>
            <person name="Lapidus A."/>
            <person name="Lindquist E."/>
            <person name="Lipzen A."/>
            <person name="Meier-kolthoff J.P."/>
            <person name="Ohm R.A."/>
            <person name="Otillar R.P."/>
            <person name="Pangilinan J."/>
            <person name="Peng Y."/>
            <person name="Rokas A."/>
            <person name="Rosa C.A."/>
            <person name="Scheuner C."/>
            <person name="Sibirny A.A."/>
            <person name="Slot J.C."/>
            <person name="Stielow J.B."/>
            <person name="Sun H."/>
            <person name="Kurtzman C.P."/>
            <person name="Blackwell M."/>
            <person name="Grigoriev I.V."/>
            <person name="Jeffries T.W."/>
        </authorList>
    </citation>
    <scope>NUCLEOTIDE SEQUENCE [LARGE SCALE GENOMIC DNA]</scope>
    <source>
        <strain evidence="3 4">NRRL YB-4993</strain>
    </source>
</reference>